<keyword evidence="2" id="KW-0255">Endonuclease</keyword>
<dbReference type="InterPro" id="IPR003615">
    <property type="entry name" value="HNH_nuc"/>
</dbReference>
<proteinExistence type="predicted"/>
<reference evidence="2 3" key="1">
    <citation type="submission" date="2020-08" db="EMBL/GenBank/DDBJ databases">
        <title>Emergence and comparative genomics analysis of Citrobacter in Fennec fox imported from North Africa to China.</title>
        <authorList>
            <person name="Zheng B."/>
        </authorList>
    </citation>
    <scope>NUCLEOTIDE SEQUENCE [LARGE SCALE GENOMIC DNA]</scope>
    <source>
        <strain evidence="2 3">FF141</strain>
    </source>
</reference>
<dbReference type="SUPFAM" id="SSF54060">
    <property type="entry name" value="His-Me finger endonucleases"/>
    <property type="match status" value="1"/>
</dbReference>
<dbReference type="AlphaFoldDB" id="A0A7X1BT97"/>
<sequence length="207" mass="22915">MAGIEMKFVHTPAMCAWMKVNYMLPAGNLAIAFNNRFGTARTPKELHTFRKRLGLKTGRTGQFQKGHVPANAGTKGVMKANSGSFKKGQTAINSRPVGAERINRDGYIEIKVAEPNKWQLKQRVVWEKHNGKLAAGHCVTFKDNDPLNCEPENLQLISRGELAVLNKRFGGIPVELKPTARAVVTLIIKSKELSKKPLPDSDGRTQE</sequence>
<dbReference type="Pfam" id="PF13392">
    <property type="entry name" value="HNH_3"/>
    <property type="match status" value="1"/>
</dbReference>
<dbReference type="RefSeq" id="WP_221774997.1">
    <property type="nucleotide sequence ID" value="NZ_JACLAG010000010.1"/>
</dbReference>
<gene>
    <name evidence="2" type="ORF">H7I73_23825</name>
</gene>
<dbReference type="EMBL" id="JACLAG010000010">
    <property type="protein sequence ID" value="MBC2622671.1"/>
    <property type="molecule type" value="Genomic_DNA"/>
</dbReference>
<name>A0A7X1BT97_9ENTR</name>
<keyword evidence="2" id="KW-0378">Hydrolase</keyword>
<accession>A0A7X1BT97</accession>
<feature type="domain" description="HNH nuclease" evidence="1">
    <location>
        <begin position="120"/>
        <end position="162"/>
    </location>
</feature>
<comment type="caution">
    <text evidence="2">The sequence shown here is derived from an EMBL/GenBank/DDBJ whole genome shotgun (WGS) entry which is preliminary data.</text>
</comment>
<dbReference type="Gene3D" id="3.90.75.20">
    <property type="match status" value="1"/>
</dbReference>
<dbReference type="InterPro" id="IPR044925">
    <property type="entry name" value="His-Me_finger_sf"/>
</dbReference>
<protein>
    <submittedName>
        <fullName evidence="2">HNH endonuclease</fullName>
    </submittedName>
</protein>
<organism evidence="2 3">
    <name type="scientific">Citrobacter cronae</name>
    <dbReference type="NCBI Taxonomy" id="1748967"/>
    <lineage>
        <taxon>Bacteria</taxon>
        <taxon>Pseudomonadati</taxon>
        <taxon>Pseudomonadota</taxon>
        <taxon>Gammaproteobacteria</taxon>
        <taxon>Enterobacterales</taxon>
        <taxon>Enterobacteriaceae</taxon>
        <taxon>Citrobacter</taxon>
        <taxon>Citrobacter freundii complex</taxon>
    </lineage>
</organism>
<dbReference type="Proteomes" id="UP000548504">
    <property type="component" value="Unassembled WGS sequence"/>
</dbReference>
<evidence type="ECO:0000313" key="3">
    <source>
        <dbReference type="Proteomes" id="UP000548504"/>
    </source>
</evidence>
<dbReference type="GO" id="GO:0004519">
    <property type="term" value="F:endonuclease activity"/>
    <property type="evidence" value="ECO:0007669"/>
    <property type="project" value="UniProtKB-KW"/>
</dbReference>
<keyword evidence="2" id="KW-0540">Nuclease</keyword>
<evidence type="ECO:0000259" key="1">
    <source>
        <dbReference type="Pfam" id="PF13392"/>
    </source>
</evidence>
<evidence type="ECO:0000313" key="2">
    <source>
        <dbReference type="EMBL" id="MBC2622671.1"/>
    </source>
</evidence>